<dbReference type="Proteomes" id="UP001168098">
    <property type="component" value="Unassembled WGS sequence"/>
</dbReference>
<evidence type="ECO:0000256" key="1">
    <source>
        <dbReference type="ARBA" id="ARBA00004123"/>
    </source>
</evidence>
<dbReference type="GO" id="GO:0006364">
    <property type="term" value="P:rRNA processing"/>
    <property type="evidence" value="ECO:0007669"/>
    <property type="project" value="TreeGrafter"/>
</dbReference>
<evidence type="ECO:0000256" key="3">
    <source>
        <dbReference type="ARBA" id="ARBA00023242"/>
    </source>
</evidence>
<comment type="similarity">
    <text evidence="2">Belongs to the RIX1/PELP1 family.</text>
</comment>
<feature type="compositionally biased region" description="Polar residues" evidence="4">
    <location>
        <begin position="846"/>
        <end position="855"/>
    </location>
</feature>
<dbReference type="Gene3D" id="1.25.10.10">
    <property type="entry name" value="Leucine-rich Repeat Variant"/>
    <property type="match status" value="1"/>
</dbReference>
<keyword evidence="7" id="KW-1185">Reference proteome</keyword>
<dbReference type="SUPFAM" id="SSF48371">
    <property type="entry name" value="ARM repeat"/>
    <property type="match status" value="1"/>
</dbReference>
<feature type="compositionally biased region" description="Acidic residues" evidence="4">
    <location>
        <begin position="876"/>
        <end position="885"/>
    </location>
</feature>
<comment type="subcellular location">
    <subcellularLocation>
        <location evidence="1">Nucleus</location>
    </subcellularLocation>
</comment>
<dbReference type="Pfam" id="PF08167">
    <property type="entry name" value="RIX1"/>
    <property type="match status" value="1"/>
</dbReference>
<evidence type="ECO:0000313" key="6">
    <source>
        <dbReference type="EMBL" id="KAJ9683533.1"/>
    </source>
</evidence>
<feature type="compositionally biased region" description="Basic and acidic residues" evidence="4">
    <location>
        <begin position="720"/>
        <end position="739"/>
    </location>
</feature>
<feature type="region of interest" description="Disordered" evidence="4">
    <location>
        <begin position="846"/>
        <end position="885"/>
    </location>
</feature>
<gene>
    <name evidence="6" type="ORF">PVL29_019209</name>
</gene>
<dbReference type="InterPro" id="IPR016024">
    <property type="entry name" value="ARM-type_fold"/>
</dbReference>
<evidence type="ECO:0000259" key="5">
    <source>
        <dbReference type="Pfam" id="PF08167"/>
    </source>
</evidence>
<dbReference type="AlphaFoldDB" id="A0AA38Z7P3"/>
<feature type="compositionally biased region" description="Basic and acidic residues" evidence="4">
    <location>
        <begin position="754"/>
        <end position="771"/>
    </location>
</feature>
<organism evidence="6 7">
    <name type="scientific">Vitis rotundifolia</name>
    <name type="common">Muscadine grape</name>
    <dbReference type="NCBI Taxonomy" id="103349"/>
    <lineage>
        <taxon>Eukaryota</taxon>
        <taxon>Viridiplantae</taxon>
        <taxon>Streptophyta</taxon>
        <taxon>Embryophyta</taxon>
        <taxon>Tracheophyta</taxon>
        <taxon>Spermatophyta</taxon>
        <taxon>Magnoliopsida</taxon>
        <taxon>eudicotyledons</taxon>
        <taxon>Gunneridae</taxon>
        <taxon>Pentapetalae</taxon>
        <taxon>rosids</taxon>
        <taxon>Vitales</taxon>
        <taxon>Vitaceae</taxon>
        <taxon>Viteae</taxon>
        <taxon>Vitis</taxon>
    </lineage>
</organism>
<dbReference type="InterPro" id="IPR012583">
    <property type="entry name" value="RIX1_N"/>
</dbReference>
<evidence type="ECO:0000313" key="7">
    <source>
        <dbReference type="Proteomes" id="UP001168098"/>
    </source>
</evidence>
<evidence type="ECO:0000256" key="2">
    <source>
        <dbReference type="ARBA" id="ARBA00010511"/>
    </source>
</evidence>
<feature type="domain" description="Pre-rRNA-processing protein RIX1 N-terminal" evidence="5">
    <location>
        <begin position="18"/>
        <end position="224"/>
    </location>
</feature>
<dbReference type="PANTHER" id="PTHR34105:SF1">
    <property type="entry name" value="PROLINE-, GLUTAMIC ACID- AND LEUCINE-RICH PROTEIN 1"/>
    <property type="match status" value="1"/>
</dbReference>
<protein>
    <recommendedName>
        <fullName evidence="5">Pre-rRNA-processing protein RIX1 N-terminal domain-containing protein</fullName>
    </recommendedName>
</protein>
<proteinExistence type="inferred from homology"/>
<dbReference type="EMBL" id="JARBHA010000014">
    <property type="protein sequence ID" value="KAJ9683533.1"/>
    <property type="molecule type" value="Genomic_DNA"/>
</dbReference>
<dbReference type="GO" id="GO:0005634">
    <property type="term" value="C:nucleus"/>
    <property type="evidence" value="ECO:0007669"/>
    <property type="project" value="UniProtKB-SubCell"/>
</dbReference>
<comment type="caution">
    <text evidence="6">The sequence shown here is derived from an EMBL/GenBank/DDBJ whole genome shotgun (WGS) entry which is preliminary data.</text>
</comment>
<dbReference type="InterPro" id="IPR011989">
    <property type="entry name" value="ARM-like"/>
</dbReference>
<feature type="region of interest" description="Disordered" evidence="4">
    <location>
        <begin position="714"/>
        <end position="773"/>
    </location>
</feature>
<reference evidence="6 7" key="1">
    <citation type="journal article" date="2023" name="BMC Biotechnol.">
        <title>Vitis rotundifolia cv Carlos genome sequencing.</title>
        <authorList>
            <person name="Huff M."/>
            <person name="Hulse-Kemp A."/>
            <person name="Scheffler B."/>
            <person name="Youngblood R."/>
            <person name="Simpson S."/>
            <person name="Babiker E."/>
            <person name="Staton M."/>
        </authorList>
    </citation>
    <scope>NUCLEOTIDE SEQUENCE [LARGE SCALE GENOMIC DNA]</scope>
    <source>
        <tissue evidence="6">Leaf</tissue>
    </source>
</reference>
<accession>A0AA38Z7P3</accession>
<sequence>MALFDHFHNVYDDAFKPRLLRTLLKDHVPDQNQPFRSPSDLSIILSAIKTHRLVSESVTESIDQKHIDKWKSAVDSWVDRLLALVSCNMPDKCWAGTCLLGLTCQECSTDRFLASYSVWFHKLLSHIQPAAESHFVKVASCTSISDLLTRLGSFPNAKKDGTSHAGKLIQPVLKLLNEDGSEAVWEGAVHLLCTIVTFYPSSVQHHYDIVEAAIVSKIMSGKCSVNMLEKLAACLALLPKSRGDEACWFLMMQKVLLSINVYLNEAFQGLEEETKCNEAIRLLVLPGKDPPPPLGGQKTSGEVLDKAARKSEQLLMSSVTTLMLCCCKMLTTSYPVQVTVPIRPLLALVGRVLVVDGSLSQALLPFVTAIQQEFICSQLPTLHSYVLDLLTAIIKRVRSQLLPHAADIMRLLTVYFRMCAFPELRIKVYSVIKILLMSMGIGIAVHLAEEVINNAFADLNPIDQGTGDISSRANSKASTGALLQTRHRKRKHATTATGSSEEQLDRVNFEKEVPKGYTTFIPVKIAALEALEALLTVGGALRSERWRLKVDLLLITIATNACKGGWADDERVISLPSDATSTQADFQLAALRALLASLLSPARVRPPYLAQGLELFRRGKQETGTRLAEFCTHALLALEVLIHPRALPLEDFPTVNRNSFDNGANHKYPESMYSGGQDLNTPFSRGPLGMALGVPNPDYDLYDKWLGSDDEIDIPVTDPSKNRNNVEEASEAFRDHQTEKLPSVDGASSPKVAKKIDHRSAAAGADTREGGTEEEIMVESHQFPESISQEESTFPVVISASTSTKIEIGKVASDGGALDPGDSEIATGNDVLAAKGDSFAIQGENASTAVSNSEGSKGLVSELDNESSMDSFPDIVDADPDSDSE</sequence>
<dbReference type="PANTHER" id="PTHR34105">
    <property type="entry name" value="PROLINE-, GLUTAMIC ACID- AND LEUCINE-RICH PROTEIN 1"/>
    <property type="match status" value="1"/>
</dbReference>
<name>A0AA38Z7P3_VITRO</name>
<keyword evidence="3" id="KW-0539">Nucleus</keyword>
<evidence type="ECO:0000256" key="4">
    <source>
        <dbReference type="SAM" id="MobiDB-lite"/>
    </source>
</evidence>